<evidence type="ECO:0000256" key="1">
    <source>
        <dbReference type="ARBA" id="ARBA00004651"/>
    </source>
</evidence>
<evidence type="ECO:0000256" key="4">
    <source>
        <dbReference type="ARBA" id="ARBA00022692"/>
    </source>
</evidence>
<dbReference type="InterPro" id="IPR018076">
    <property type="entry name" value="T2SS_GspF_dom"/>
</dbReference>
<dbReference type="Proteomes" id="UP001157125">
    <property type="component" value="Unassembled WGS sequence"/>
</dbReference>
<dbReference type="EMBL" id="BSUN01000001">
    <property type="protein sequence ID" value="GMA37714.1"/>
    <property type="molecule type" value="Genomic_DNA"/>
</dbReference>
<accession>A0ABQ6IJ14</accession>
<keyword evidence="6" id="KW-0472">Membrane</keyword>
<keyword evidence="9" id="KW-1185">Reference proteome</keyword>
<feature type="domain" description="Type II secretion system protein GspF" evidence="7">
    <location>
        <begin position="76"/>
        <end position="170"/>
    </location>
</feature>
<evidence type="ECO:0000313" key="8">
    <source>
        <dbReference type="EMBL" id="GMA37714.1"/>
    </source>
</evidence>
<dbReference type="InterPro" id="IPR042094">
    <property type="entry name" value="T2SS_GspF_sf"/>
</dbReference>
<dbReference type="RefSeq" id="WP_348523721.1">
    <property type="nucleotide sequence ID" value="NZ_BSUN01000001.1"/>
</dbReference>
<evidence type="ECO:0000256" key="5">
    <source>
        <dbReference type="ARBA" id="ARBA00022989"/>
    </source>
</evidence>
<keyword evidence="5" id="KW-1133">Transmembrane helix</keyword>
<evidence type="ECO:0000259" key="7">
    <source>
        <dbReference type="Pfam" id="PF00482"/>
    </source>
</evidence>
<gene>
    <name evidence="8" type="ORF">GCM10025876_39180</name>
</gene>
<dbReference type="Gene3D" id="1.20.81.30">
    <property type="entry name" value="Type II secretion system (T2SS), domain F"/>
    <property type="match status" value="1"/>
</dbReference>
<reference evidence="9" key="1">
    <citation type="journal article" date="2019" name="Int. J. Syst. Evol. Microbiol.">
        <title>The Global Catalogue of Microorganisms (GCM) 10K type strain sequencing project: providing services to taxonomists for standard genome sequencing and annotation.</title>
        <authorList>
            <consortium name="The Broad Institute Genomics Platform"/>
            <consortium name="The Broad Institute Genome Sequencing Center for Infectious Disease"/>
            <person name="Wu L."/>
            <person name="Ma J."/>
        </authorList>
    </citation>
    <scope>NUCLEOTIDE SEQUENCE [LARGE SCALE GENOMIC DNA]</scope>
    <source>
        <strain evidence="9">NBRC 112299</strain>
    </source>
</reference>
<protein>
    <recommendedName>
        <fullName evidence="7">Type II secretion system protein GspF domain-containing protein</fullName>
    </recommendedName>
</protein>
<evidence type="ECO:0000256" key="6">
    <source>
        <dbReference type="ARBA" id="ARBA00023136"/>
    </source>
</evidence>
<comment type="caution">
    <text evidence="8">The sequence shown here is derived from an EMBL/GenBank/DDBJ whole genome shotgun (WGS) entry which is preliminary data.</text>
</comment>
<evidence type="ECO:0000256" key="3">
    <source>
        <dbReference type="ARBA" id="ARBA00022475"/>
    </source>
</evidence>
<evidence type="ECO:0000256" key="2">
    <source>
        <dbReference type="ARBA" id="ARBA00005745"/>
    </source>
</evidence>
<name>A0ABQ6IJ14_9MICO</name>
<keyword evidence="4" id="KW-0812">Transmembrane</keyword>
<evidence type="ECO:0000313" key="9">
    <source>
        <dbReference type="Proteomes" id="UP001157125"/>
    </source>
</evidence>
<sequence>MAIQTQKYAFTARDASGKIHKNTMEAPSSSVVASRLQERGLTPLMVEEAGGKGLNADITIPGFGETIGLKDIAILSRQLAVMISSGLSLLRALTILADQTENKALQKVVMEVRSDVETGSAFSKALGRHPETFPPLMINMVKAGEVGGFLDEVLVSIAANFEEEVKPARQDQVRHDLPRGGAVHRHPWCGGHADLHRAGVRDHVRGPRRRAFRFPRKSW</sequence>
<dbReference type="InterPro" id="IPR003004">
    <property type="entry name" value="GspF/PilC"/>
</dbReference>
<dbReference type="Pfam" id="PF00482">
    <property type="entry name" value="T2SSF"/>
    <property type="match status" value="1"/>
</dbReference>
<keyword evidence="3" id="KW-1003">Cell membrane</keyword>
<dbReference type="PANTHER" id="PTHR30012">
    <property type="entry name" value="GENERAL SECRETION PATHWAY PROTEIN"/>
    <property type="match status" value="1"/>
</dbReference>
<organism evidence="8 9">
    <name type="scientific">Demequina litorisediminis</name>
    <dbReference type="NCBI Taxonomy" id="1849022"/>
    <lineage>
        <taxon>Bacteria</taxon>
        <taxon>Bacillati</taxon>
        <taxon>Actinomycetota</taxon>
        <taxon>Actinomycetes</taxon>
        <taxon>Micrococcales</taxon>
        <taxon>Demequinaceae</taxon>
        <taxon>Demequina</taxon>
    </lineage>
</organism>
<comment type="subcellular location">
    <subcellularLocation>
        <location evidence="1">Cell membrane</location>
        <topology evidence="1">Multi-pass membrane protein</topology>
    </subcellularLocation>
</comment>
<dbReference type="PANTHER" id="PTHR30012:SF0">
    <property type="entry name" value="TYPE II SECRETION SYSTEM PROTEIN F-RELATED"/>
    <property type="match status" value="1"/>
</dbReference>
<proteinExistence type="inferred from homology"/>
<comment type="similarity">
    <text evidence="2">Belongs to the GSP F family.</text>
</comment>